<dbReference type="Proteomes" id="UP000236959">
    <property type="component" value="Unassembled WGS sequence"/>
</dbReference>
<organism evidence="2 3">
    <name type="scientific">Roseibium marinum</name>
    <dbReference type="NCBI Taxonomy" id="281252"/>
    <lineage>
        <taxon>Bacteria</taxon>
        <taxon>Pseudomonadati</taxon>
        <taxon>Pseudomonadota</taxon>
        <taxon>Alphaproteobacteria</taxon>
        <taxon>Hyphomicrobiales</taxon>
        <taxon>Stappiaceae</taxon>
        <taxon>Roseibium</taxon>
    </lineage>
</organism>
<accession>A0A2S3UZ78</accession>
<dbReference type="EMBL" id="PPCN01000002">
    <property type="protein sequence ID" value="POF32769.1"/>
    <property type="molecule type" value="Genomic_DNA"/>
</dbReference>
<proteinExistence type="predicted"/>
<dbReference type="InterPro" id="IPR006311">
    <property type="entry name" value="TAT_signal"/>
</dbReference>
<evidence type="ECO:0000256" key="1">
    <source>
        <dbReference type="SAM" id="SignalP"/>
    </source>
</evidence>
<gene>
    <name evidence="2" type="ORF">CLV41_102174</name>
</gene>
<dbReference type="AlphaFoldDB" id="A0A2S3UZ78"/>
<feature type="signal peptide" evidence="1">
    <location>
        <begin position="1"/>
        <end position="32"/>
    </location>
</feature>
<evidence type="ECO:0000313" key="2">
    <source>
        <dbReference type="EMBL" id="POF32769.1"/>
    </source>
</evidence>
<feature type="chain" id="PRO_5015465649" evidence="1">
    <location>
        <begin position="33"/>
        <end position="54"/>
    </location>
</feature>
<name>A0A2S3UZ78_9HYPH</name>
<comment type="caution">
    <text evidence="2">The sequence shown here is derived from an EMBL/GenBank/DDBJ whole genome shotgun (WGS) entry which is preliminary data.</text>
</comment>
<dbReference type="PROSITE" id="PS51318">
    <property type="entry name" value="TAT"/>
    <property type="match status" value="1"/>
</dbReference>
<dbReference type="RefSeq" id="WP_208987367.1">
    <property type="nucleotide sequence ID" value="NZ_PPCN01000002.1"/>
</dbReference>
<keyword evidence="1" id="KW-0732">Signal</keyword>
<protein>
    <submittedName>
        <fullName evidence="2">Uncharacterized protein</fullName>
    </submittedName>
</protein>
<reference evidence="2 3" key="1">
    <citation type="submission" date="2018-01" db="EMBL/GenBank/DDBJ databases">
        <title>Genomic Encyclopedia of Archaeal and Bacterial Type Strains, Phase II (KMG-II): from individual species to whole genera.</title>
        <authorList>
            <person name="Goeker M."/>
        </authorList>
    </citation>
    <scope>NUCLEOTIDE SEQUENCE [LARGE SCALE GENOMIC DNA]</scope>
    <source>
        <strain evidence="2 3">DSM 17023</strain>
    </source>
</reference>
<keyword evidence="3" id="KW-1185">Reference proteome</keyword>
<evidence type="ECO:0000313" key="3">
    <source>
        <dbReference type="Proteomes" id="UP000236959"/>
    </source>
</evidence>
<sequence length="54" mass="5432">MPGPSRREFLLGGAASLAAFAAGSFAAGQAQAADHALTLAGLDHRILPETLTRG</sequence>